<feature type="transmembrane region" description="Helical" evidence="1">
    <location>
        <begin position="12"/>
        <end position="30"/>
    </location>
</feature>
<feature type="transmembrane region" description="Helical" evidence="1">
    <location>
        <begin position="296"/>
        <end position="321"/>
    </location>
</feature>
<proteinExistence type="predicted"/>
<dbReference type="Pfam" id="PF07907">
    <property type="entry name" value="YibE_F"/>
    <property type="match status" value="1"/>
</dbReference>
<dbReference type="AlphaFoldDB" id="A0A1M7KK92"/>
<name>A0A1M7KK92_9BACI</name>
<dbReference type="OrthoDB" id="5753718at2"/>
<reference evidence="2 3" key="1">
    <citation type="submission" date="2016-11" db="EMBL/GenBank/DDBJ databases">
        <authorList>
            <person name="Jaros S."/>
            <person name="Januszkiewicz K."/>
            <person name="Wedrychowicz H."/>
        </authorList>
    </citation>
    <scope>NUCLEOTIDE SEQUENCE [LARGE SCALE GENOMIC DNA]</scope>
    <source>
        <strain evidence="2 3">CGMCC 1.10681</strain>
    </source>
</reference>
<keyword evidence="3" id="KW-1185">Reference proteome</keyword>
<dbReference type="InterPro" id="IPR012507">
    <property type="entry name" value="YibE_F"/>
</dbReference>
<feature type="transmembrane region" description="Helical" evidence="1">
    <location>
        <begin position="341"/>
        <end position="364"/>
    </location>
</feature>
<dbReference type="Proteomes" id="UP000184184">
    <property type="component" value="Unassembled WGS sequence"/>
</dbReference>
<feature type="transmembrane region" description="Helical" evidence="1">
    <location>
        <begin position="126"/>
        <end position="142"/>
    </location>
</feature>
<keyword evidence="1" id="KW-0472">Membrane</keyword>
<dbReference type="PANTHER" id="PTHR41771">
    <property type="entry name" value="MEMBRANE PROTEIN-RELATED"/>
    <property type="match status" value="1"/>
</dbReference>
<dbReference type="EMBL" id="FRCZ01000001">
    <property type="protein sequence ID" value="SHM65761.1"/>
    <property type="molecule type" value="Genomic_DNA"/>
</dbReference>
<keyword evidence="1" id="KW-1133">Transmembrane helix</keyword>
<organism evidence="2 3">
    <name type="scientific">Gracilibacillus kekensis</name>
    <dbReference type="NCBI Taxonomy" id="1027249"/>
    <lineage>
        <taxon>Bacteria</taxon>
        <taxon>Bacillati</taxon>
        <taxon>Bacillota</taxon>
        <taxon>Bacilli</taxon>
        <taxon>Bacillales</taxon>
        <taxon>Bacillaceae</taxon>
        <taxon>Gracilibacillus</taxon>
    </lineage>
</organism>
<protein>
    <submittedName>
        <fullName evidence="2">Uncharacterized membrane protein</fullName>
    </submittedName>
</protein>
<evidence type="ECO:0000313" key="3">
    <source>
        <dbReference type="Proteomes" id="UP000184184"/>
    </source>
</evidence>
<evidence type="ECO:0000313" key="2">
    <source>
        <dbReference type="EMBL" id="SHM65761.1"/>
    </source>
</evidence>
<dbReference type="RefSeq" id="WP_073199743.1">
    <property type="nucleotide sequence ID" value="NZ_FRCZ01000001.1"/>
</dbReference>
<feature type="transmembrane region" description="Helical" evidence="1">
    <location>
        <begin position="246"/>
        <end position="275"/>
    </location>
</feature>
<feature type="transmembrane region" description="Helical" evidence="1">
    <location>
        <begin position="175"/>
        <end position="195"/>
    </location>
</feature>
<accession>A0A1M7KK92</accession>
<evidence type="ECO:0000256" key="1">
    <source>
        <dbReference type="SAM" id="Phobius"/>
    </source>
</evidence>
<dbReference type="STRING" id="1027249.SAMN05216179_0749"/>
<feature type="transmembrane region" description="Helical" evidence="1">
    <location>
        <begin position="202"/>
        <end position="224"/>
    </location>
</feature>
<gene>
    <name evidence="2" type="ORF">SAMN05216179_0749</name>
</gene>
<sequence>MNRWKEKITKKHIIYSLLLIICFTASLVFVQNNHSFYDRPIAKVVETTELERTETIDQHDNSDIEVTQELKAEILNGDHKGSLLSINNHYTESQAIDHHFEVGDEFFVSVDSENQTGEILDVKRDIYVVFVLWMFLLVLIAVGKKQGVLSFVSLAVNALILSLALDIYMHNSDISLLWISGISVVLFTILSLLIVNGRNQKTYAAMIATLVGTLSSLIIAYFALDITGEQGLRYEEMSLSTRNPQLIFMAGLLIGALGAVMDVAITMSSSLFELYEKNKQISVKKLRQSGLEIGKDIMGTMTNIIFFAYVSGSIPMMLLYLKNDSPLGFTLTINLSIELARALAGGIGIVLTIPIAIYITLFFIKRDSKNQEL</sequence>
<dbReference type="PANTHER" id="PTHR41771:SF1">
    <property type="entry name" value="MEMBRANE PROTEIN"/>
    <property type="match status" value="1"/>
</dbReference>
<feature type="transmembrane region" description="Helical" evidence="1">
    <location>
        <begin position="149"/>
        <end position="169"/>
    </location>
</feature>
<keyword evidence="1" id="KW-0812">Transmembrane</keyword>